<evidence type="ECO:0000313" key="3">
    <source>
        <dbReference type="Proteomes" id="UP000008721"/>
    </source>
</evidence>
<dbReference type="STRING" id="709032.Sulku_1942"/>
<evidence type="ECO:0000313" key="2">
    <source>
        <dbReference type="EMBL" id="ADR34602.1"/>
    </source>
</evidence>
<organism evidence="2 3">
    <name type="scientific">Sulfuricurvum kujiense (strain ATCC BAA-921 / DSM 16994 / JCM 11577 / YK-1)</name>
    <dbReference type="NCBI Taxonomy" id="709032"/>
    <lineage>
        <taxon>Bacteria</taxon>
        <taxon>Pseudomonadati</taxon>
        <taxon>Campylobacterota</taxon>
        <taxon>Epsilonproteobacteria</taxon>
        <taxon>Campylobacterales</taxon>
        <taxon>Sulfurimonadaceae</taxon>
        <taxon>Sulfuricurvum</taxon>
    </lineage>
</organism>
<proteinExistence type="predicted"/>
<dbReference type="RefSeq" id="WP_013460799.1">
    <property type="nucleotide sequence ID" value="NC_014762.1"/>
</dbReference>
<dbReference type="AlphaFoldDB" id="E4U245"/>
<accession>E4U245</accession>
<dbReference type="EMBL" id="CP002355">
    <property type="protein sequence ID" value="ADR34602.1"/>
    <property type="molecule type" value="Genomic_DNA"/>
</dbReference>
<dbReference type="KEGG" id="sku:Sulku_1942"/>
<keyword evidence="3" id="KW-1185">Reference proteome</keyword>
<feature type="compositionally biased region" description="Basic and acidic residues" evidence="1">
    <location>
        <begin position="14"/>
        <end position="26"/>
    </location>
</feature>
<protein>
    <submittedName>
        <fullName evidence="2">Uncharacterized protein</fullName>
    </submittedName>
</protein>
<reference evidence="2 3" key="1">
    <citation type="journal article" date="2012" name="Stand. Genomic Sci.">
        <title>Complete genome sequence of the sulfur compounds oxidizing chemolithoautotroph Sulfuricurvum kujiense type strain (YK-1(T)).</title>
        <authorList>
            <person name="Han C."/>
            <person name="Kotsyurbenko O."/>
            <person name="Chertkov O."/>
            <person name="Held B."/>
            <person name="Lapidus A."/>
            <person name="Nolan M."/>
            <person name="Lucas S."/>
            <person name="Hammon N."/>
            <person name="Deshpande S."/>
            <person name="Cheng J.F."/>
            <person name="Tapia R."/>
            <person name="Goodwin L.A."/>
            <person name="Pitluck S."/>
            <person name="Liolios K."/>
            <person name="Pagani I."/>
            <person name="Ivanova N."/>
            <person name="Mavromatis K."/>
            <person name="Mikhailova N."/>
            <person name="Pati A."/>
            <person name="Chen A."/>
            <person name="Palaniappan K."/>
            <person name="Land M."/>
            <person name="Hauser L."/>
            <person name="Chang Y.J."/>
            <person name="Jeffries C.D."/>
            <person name="Brambilla E.M."/>
            <person name="Rohde M."/>
            <person name="Spring S."/>
            <person name="Sikorski J."/>
            <person name="Goker M."/>
            <person name="Woyke T."/>
            <person name="Bristow J."/>
            <person name="Eisen J.A."/>
            <person name="Markowitz V."/>
            <person name="Hugenholtz P."/>
            <person name="Kyrpides N.C."/>
            <person name="Klenk H.P."/>
            <person name="Detter J.C."/>
        </authorList>
    </citation>
    <scope>NUCLEOTIDE SEQUENCE [LARGE SCALE GENOMIC DNA]</scope>
    <source>
        <strain evidence="3">ATCC BAA-921 / DSM 16994 / JCM 11577 / YK-1</strain>
    </source>
</reference>
<dbReference type="Proteomes" id="UP000008721">
    <property type="component" value="Chromosome"/>
</dbReference>
<evidence type="ECO:0000256" key="1">
    <source>
        <dbReference type="SAM" id="MobiDB-lite"/>
    </source>
</evidence>
<dbReference type="HOGENOM" id="CLU_2536374_0_0_7"/>
<dbReference type="OrthoDB" id="9857028at2"/>
<sequence length="83" mass="9274">MEEVKGNKFAARVTQRELSTHKEIQTAKHPGGRPKKTDEIKQSEKVFLTLTKGEKAKLDEHTARTGESIAGAIRRALKEMGMI</sequence>
<gene>
    <name evidence="2" type="ordered locus">Sulku_1942</name>
</gene>
<feature type="region of interest" description="Disordered" evidence="1">
    <location>
        <begin position="1"/>
        <end position="39"/>
    </location>
</feature>
<name>E4U245_SULKY</name>